<dbReference type="RefSeq" id="WP_142096710.1">
    <property type="nucleotide sequence ID" value="NZ_VFPH01000001.1"/>
</dbReference>
<dbReference type="Proteomes" id="UP000319818">
    <property type="component" value="Unassembled WGS sequence"/>
</dbReference>
<reference evidence="2 3" key="1">
    <citation type="submission" date="2019-06" db="EMBL/GenBank/DDBJ databases">
        <title>Sequencing the genomes of 1000 actinobacteria strains.</title>
        <authorList>
            <person name="Klenk H.-P."/>
        </authorList>
    </citation>
    <scope>NUCLEOTIDE SEQUENCE [LARGE SCALE GENOMIC DNA]</scope>
    <source>
        <strain evidence="2 3">DSM 45511</strain>
    </source>
</reference>
<sequence length="161" mass="16480">MRWIVPAALALLLIAGCGAPPSEITDGMPAPTGVAPGATLFFVDAQQRLQPQQRATGRLGTVTDALSLLLTGPGPDAALHTEIRASGETRVVADTTADLITVRLPLTRRDVTSLGIDQIVCTALGVHVQGGGSPSATVQLSFTLPGDDANPPRSCPLIPTG</sequence>
<dbReference type="PROSITE" id="PS51257">
    <property type="entry name" value="PROKAR_LIPOPROTEIN"/>
    <property type="match status" value="1"/>
</dbReference>
<name>A0A543GB68_9PSEU</name>
<organism evidence="2 3">
    <name type="scientific">Pseudonocardia cypriaca</name>
    <dbReference type="NCBI Taxonomy" id="882449"/>
    <lineage>
        <taxon>Bacteria</taxon>
        <taxon>Bacillati</taxon>
        <taxon>Actinomycetota</taxon>
        <taxon>Actinomycetes</taxon>
        <taxon>Pseudonocardiales</taxon>
        <taxon>Pseudonocardiaceae</taxon>
        <taxon>Pseudonocardia</taxon>
    </lineage>
</organism>
<accession>A0A543GB68</accession>
<gene>
    <name evidence="2" type="ORF">FB388_0669</name>
</gene>
<evidence type="ECO:0000313" key="2">
    <source>
        <dbReference type="EMBL" id="TQM43325.1"/>
    </source>
</evidence>
<comment type="caution">
    <text evidence="2">The sequence shown here is derived from an EMBL/GenBank/DDBJ whole genome shotgun (WGS) entry which is preliminary data.</text>
</comment>
<keyword evidence="1" id="KW-0732">Signal</keyword>
<keyword evidence="3" id="KW-1185">Reference proteome</keyword>
<dbReference type="OrthoDB" id="3626700at2"/>
<feature type="chain" id="PRO_5039555610" description="Sporulation and spore germination protein" evidence="1">
    <location>
        <begin position="20"/>
        <end position="161"/>
    </location>
</feature>
<evidence type="ECO:0008006" key="4">
    <source>
        <dbReference type="Google" id="ProtNLM"/>
    </source>
</evidence>
<proteinExistence type="predicted"/>
<evidence type="ECO:0000256" key="1">
    <source>
        <dbReference type="SAM" id="SignalP"/>
    </source>
</evidence>
<dbReference type="EMBL" id="VFPH01000001">
    <property type="protein sequence ID" value="TQM43325.1"/>
    <property type="molecule type" value="Genomic_DNA"/>
</dbReference>
<protein>
    <recommendedName>
        <fullName evidence="4">Sporulation and spore germination protein</fullName>
    </recommendedName>
</protein>
<evidence type="ECO:0000313" key="3">
    <source>
        <dbReference type="Proteomes" id="UP000319818"/>
    </source>
</evidence>
<feature type="signal peptide" evidence="1">
    <location>
        <begin position="1"/>
        <end position="19"/>
    </location>
</feature>
<dbReference type="AlphaFoldDB" id="A0A543GB68"/>